<protein>
    <submittedName>
        <fullName evidence="2">Uncharacterized peroxidase-related enzyme</fullName>
    </submittedName>
</protein>
<evidence type="ECO:0000259" key="1">
    <source>
        <dbReference type="Pfam" id="PF02627"/>
    </source>
</evidence>
<dbReference type="InterPro" id="IPR029032">
    <property type="entry name" value="AhpD-like"/>
</dbReference>
<dbReference type="Proteomes" id="UP000245698">
    <property type="component" value="Unassembled WGS sequence"/>
</dbReference>
<feature type="domain" description="Carboxymuconolactone decarboxylase-like" evidence="1">
    <location>
        <begin position="55"/>
        <end position="133"/>
    </location>
</feature>
<dbReference type="GO" id="GO:0051920">
    <property type="term" value="F:peroxiredoxin activity"/>
    <property type="evidence" value="ECO:0007669"/>
    <property type="project" value="InterPro"/>
</dbReference>
<gene>
    <name evidence="2" type="ORF">BQ8482_190091</name>
</gene>
<keyword evidence="3" id="KW-1185">Reference proteome</keyword>
<dbReference type="SUPFAM" id="SSF69118">
    <property type="entry name" value="AhpD-like"/>
    <property type="match status" value="1"/>
</dbReference>
<keyword evidence="2" id="KW-0575">Peroxidase</keyword>
<organism evidence="2 3">
    <name type="scientific">Mesorhizobium delmotii</name>
    <dbReference type="NCBI Taxonomy" id="1631247"/>
    <lineage>
        <taxon>Bacteria</taxon>
        <taxon>Pseudomonadati</taxon>
        <taxon>Pseudomonadota</taxon>
        <taxon>Alphaproteobacteria</taxon>
        <taxon>Hyphomicrobiales</taxon>
        <taxon>Phyllobacteriaceae</taxon>
        <taxon>Mesorhizobium</taxon>
    </lineage>
</organism>
<dbReference type="Pfam" id="PF02627">
    <property type="entry name" value="CMD"/>
    <property type="match status" value="1"/>
</dbReference>
<dbReference type="EMBL" id="FUIG01000025">
    <property type="protein sequence ID" value="SJM31361.1"/>
    <property type="molecule type" value="Genomic_DNA"/>
</dbReference>
<proteinExistence type="predicted"/>
<keyword evidence="2" id="KW-0560">Oxidoreductase</keyword>
<dbReference type="AlphaFoldDB" id="A0A2P9AJQ4"/>
<dbReference type="InterPro" id="IPR004675">
    <property type="entry name" value="AhpD_core"/>
</dbReference>
<dbReference type="PANTHER" id="PTHR35446:SF3">
    <property type="entry name" value="CMD DOMAIN-CONTAINING PROTEIN"/>
    <property type="match status" value="1"/>
</dbReference>
<name>A0A2P9AJQ4_9HYPH</name>
<evidence type="ECO:0000313" key="2">
    <source>
        <dbReference type="EMBL" id="SJM31361.1"/>
    </source>
</evidence>
<reference evidence="3" key="1">
    <citation type="submission" date="2016-12" db="EMBL/GenBank/DDBJ databases">
        <authorList>
            <person name="Brunel B."/>
        </authorList>
    </citation>
    <scope>NUCLEOTIDE SEQUENCE [LARGE SCALE GENOMIC DNA]</scope>
</reference>
<dbReference type="NCBIfam" id="TIGR00778">
    <property type="entry name" value="ahpD_dom"/>
    <property type="match status" value="1"/>
</dbReference>
<sequence>MFGGEADQWEGMPMPRIPTPASIEAAPAASQPILHAVEKQLGVVPNLFRLVSNSPAALEGYLALSGALAKGRLPAPTRERIALAVAEINGCSYCLSAHTYLGKNLAKLDDAEMVANRGGGSNDPKAAAAVRFAAKIARDRGHIGDEDLSAVRLAGYDDAQIIEIVQHVALNVWTNYVNEVARTEIDFPVVSVRRAA</sequence>
<dbReference type="Gene3D" id="1.20.1290.10">
    <property type="entry name" value="AhpD-like"/>
    <property type="match status" value="1"/>
</dbReference>
<dbReference type="PANTHER" id="PTHR35446">
    <property type="entry name" value="SI:CH211-175M2.5"/>
    <property type="match status" value="1"/>
</dbReference>
<accession>A0A2P9AJQ4</accession>
<evidence type="ECO:0000313" key="3">
    <source>
        <dbReference type="Proteomes" id="UP000245698"/>
    </source>
</evidence>
<dbReference type="InterPro" id="IPR003779">
    <property type="entry name" value="CMD-like"/>
</dbReference>